<protein>
    <submittedName>
        <fullName evidence="7">RNA polymerase sigma-70 factor</fullName>
    </submittedName>
</protein>
<dbReference type="InterPro" id="IPR036388">
    <property type="entry name" value="WH-like_DNA-bd_sf"/>
</dbReference>
<dbReference type="InterPro" id="IPR014284">
    <property type="entry name" value="RNA_pol_sigma-70_dom"/>
</dbReference>
<dbReference type="GO" id="GO:0016987">
    <property type="term" value="F:sigma factor activity"/>
    <property type="evidence" value="ECO:0007669"/>
    <property type="project" value="UniProtKB-KW"/>
</dbReference>
<name>A0A399CY83_9BACT</name>
<dbReference type="GO" id="GO:0006352">
    <property type="term" value="P:DNA-templated transcription initiation"/>
    <property type="evidence" value="ECO:0007669"/>
    <property type="project" value="InterPro"/>
</dbReference>
<accession>A0A399CY83</accession>
<keyword evidence="4" id="KW-0804">Transcription</keyword>
<dbReference type="InterPro" id="IPR013325">
    <property type="entry name" value="RNA_pol_sigma_r2"/>
</dbReference>
<dbReference type="CDD" id="cd06171">
    <property type="entry name" value="Sigma70_r4"/>
    <property type="match status" value="1"/>
</dbReference>
<dbReference type="EMBL" id="QWET01000009">
    <property type="protein sequence ID" value="RIH64634.1"/>
    <property type="molecule type" value="Genomic_DNA"/>
</dbReference>
<dbReference type="GO" id="GO:0003677">
    <property type="term" value="F:DNA binding"/>
    <property type="evidence" value="ECO:0007669"/>
    <property type="project" value="InterPro"/>
</dbReference>
<dbReference type="Pfam" id="PF04542">
    <property type="entry name" value="Sigma70_r2"/>
    <property type="match status" value="1"/>
</dbReference>
<dbReference type="Proteomes" id="UP000266441">
    <property type="component" value="Unassembled WGS sequence"/>
</dbReference>
<keyword evidence="8" id="KW-1185">Reference proteome</keyword>
<dbReference type="Gene3D" id="1.10.1740.10">
    <property type="match status" value="1"/>
</dbReference>
<dbReference type="OrthoDB" id="9782991at2"/>
<dbReference type="NCBIfam" id="TIGR02937">
    <property type="entry name" value="sigma70-ECF"/>
    <property type="match status" value="1"/>
</dbReference>
<reference evidence="7 8" key="1">
    <citation type="journal article" date="2015" name="Int. J. Syst. Evol. Microbiol.">
        <title>Mariniphaga sediminis sp. nov., isolated from coastal sediment.</title>
        <authorList>
            <person name="Wang F.Q."/>
            <person name="Shen Q.Y."/>
            <person name="Chen G.J."/>
            <person name="Du Z.J."/>
        </authorList>
    </citation>
    <scope>NUCLEOTIDE SEQUENCE [LARGE SCALE GENOMIC DNA]</scope>
    <source>
        <strain evidence="7 8">SY21</strain>
    </source>
</reference>
<comment type="caution">
    <text evidence="7">The sequence shown here is derived from an EMBL/GenBank/DDBJ whole genome shotgun (WGS) entry which is preliminary data.</text>
</comment>
<organism evidence="7 8">
    <name type="scientific">Mariniphaga sediminis</name>
    <dbReference type="NCBI Taxonomy" id="1628158"/>
    <lineage>
        <taxon>Bacteria</taxon>
        <taxon>Pseudomonadati</taxon>
        <taxon>Bacteroidota</taxon>
        <taxon>Bacteroidia</taxon>
        <taxon>Marinilabiliales</taxon>
        <taxon>Prolixibacteraceae</taxon>
        <taxon>Mariniphaga</taxon>
    </lineage>
</organism>
<evidence type="ECO:0000259" key="6">
    <source>
        <dbReference type="Pfam" id="PF08281"/>
    </source>
</evidence>
<keyword evidence="2" id="KW-0805">Transcription regulation</keyword>
<evidence type="ECO:0000256" key="4">
    <source>
        <dbReference type="ARBA" id="ARBA00023163"/>
    </source>
</evidence>
<evidence type="ECO:0000313" key="8">
    <source>
        <dbReference type="Proteomes" id="UP000266441"/>
    </source>
</evidence>
<dbReference type="Gene3D" id="1.10.10.10">
    <property type="entry name" value="Winged helix-like DNA-binding domain superfamily/Winged helix DNA-binding domain"/>
    <property type="match status" value="1"/>
</dbReference>
<dbReference type="SUPFAM" id="SSF88946">
    <property type="entry name" value="Sigma2 domain of RNA polymerase sigma factors"/>
    <property type="match status" value="1"/>
</dbReference>
<evidence type="ECO:0000259" key="5">
    <source>
        <dbReference type="Pfam" id="PF04542"/>
    </source>
</evidence>
<dbReference type="AlphaFoldDB" id="A0A399CY83"/>
<evidence type="ECO:0000256" key="3">
    <source>
        <dbReference type="ARBA" id="ARBA00023082"/>
    </source>
</evidence>
<dbReference type="InterPro" id="IPR007627">
    <property type="entry name" value="RNA_pol_sigma70_r2"/>
</dbReference>
<dbReference type="RefSeq" id="WP_119350506.1">
    <property type="nucleotide sequence ID" value="NZ_JBFHKJ010000525.1"/>
</dbReference>
<dbReference type="NCBIfam" id="TIGR02985">
    <property type="entry name" value="Sig70_bacteroi1"/>
    <property type="match status" value="1"/>
</dbReference>
<feature type="domain" description="RNA polymerase sigma factor 70 region 4 type 2" evidence="6">
    <location>
        <begin position="126"/>
        <end position="175"/>
    </location>
</feature>
<sequence length="195" mass="22879">MNILTNEIIGLLTQRQEAAFEVMFSLYYPRLVYFAKEYVPYEDAKGIVQDAFVTFWEKDPEILNESQLQSYLYTVVKNNCLMYLRHEKIKKGFETEAGIRMQNQVYQSALEQLDTSEMAFQEIESRIETTLAKLPPRCREVFILSRMEGKKNHEVAEELNISVKAVEAQISKALKVFRVALKDFLPLLAWFLRYL</sequence>
<dbReference type="Pfam" id="PF08281">
    <property type="entry name" value="Sigma70_r4_2"/>
    <property type="match status" value="1"/>
</dbReference>
<dbReference type="PANTHER" id="PTHR43133:SF46">
    <property type="entry name" value="RNA POLYMERASE SIGMA-70 FACTOR ECF SUBFAMILY"/>
    <property type="match status" value="1"/>
</dbReference>
<evidence type="ECO:0000256" key="2">
    <source>
        <dbReference type="ARBA" id="ARBA00023015"/>
    </source>
</evidence>
<dbReference type="InterPro" id="IPR039425">
    <property type="entry name" value="RNA_pol_sigma-70-like"/>
</dbReference>
<feature type="domain" description="RNA polymerase sigma-70 region 2" evidence="5">
    <location>
        <begin position="23"/>
        <end position="88"/>
    </location>
</feature>
<dbReference type="InterPro" id="IPR013249">
    <property type="entry name" value="RNA_pol_sigma70_r4_t2"/>
</dbReference>
<proteinExistence type="inferred from homology"/>
<dbReference type="InterPro" id="IPR014327">
    <property type="entry name" value="RNA_pol_sigma70_bacteroid"/>
</dbReference>
<evidence type="ECO:0000256" key="1">
    <source>
        <dbReference type="ARBA" id="ARBA00010641"/>
    </source>
</evidence>
<dbReference type="SUPFAM" id="SSF88659">
    <property type="entry name" value="Sigma3 and sigma4 domains of RNA polymerase sigma factors"/>
    <property type="match status" value="1"/>
</dbReference>
<dbReference type="PANTHER" id="PTHR43133">
    <property type="entry name" value="RNA POLYMERASE ECF-TYPE SIGMA FACTO"/>
    <property type="match status" value="1"/>
</dbReference>
<evidence type="ECO:0000313" key="7">
    <source>
        <dbReference type="EMBL" id="RIH64634.1"/>
    </source>
</evidence>
<dbReference type="InterPro" id="IPR013324">
    <property type="entry name" value="RNA_pol_sigma_r3/r4-like"/>
</dbReference>
<gene>
    <name evidence="7" type="ORF">D1164_13400</name>
</gene>
<keyword evidence="3" id="KW-0731">Sigma factor</keyword>
<comment type="similarity">
    <text evidence="1">Belongs to the sigma-70 factor family. ECF subfamily.</text>
</comment>